<name>A0A0C3PA79_PISTI</name>
<reference evidence="1 2" key="1">
    <citation type="submission" date="2014-04" db="EMBL/GenBank/DDBJ databases">
        <authorList>
            <consortium name="DOE Joint Genome Institute"/>
            <person name="Kuo A."/>
            <person name="Kohler A."/>
            <person name="Costa M.D."/>
            <person name="Nagy L.G."/>
            <person name="Floudas D."/>
            <person name="Copeland A."/>
            <person name="Barry K.W."/>
            <person name="Cichocki N."/>
            <person name="Veneault-Fourrey C."/>
            <person name="LaButti K."/>
            <person name="Lindquist E.A."/>
            <person name="Lipzen A."/>
            <person name="Lundell T."/>
            <person name="Morin E."/>
            <person name="Murat C."/>
            <person name="Sun H."/>
            <person name="Tunlid A."/>
            <person name="Henrissat B."/>
            <person name="Grigoriev I.V."/>
            <person name="Hibbett D.S."/>
            <person name="Martin F."/>
            <person name="Nordberg H.P."/>
            <person name="Cantor M.N."/>
            <person name="Hua S.X."/>
        </authorList>
    </citation>
    <scope>NUCLEOTIDE SEQUENCE [LARGE SCALE GENOMIC DNA]</scope>
    <source>
        <strain evidence="1 2">Marx 270</strain>
    </source>
</reference>
<proteinExistence type="predicted"/>
<gene>
    <name evidence="1" type="ORF">M404DRAFT_1000325</name>
</gene>
<dbReference type="EMBL" id="KN831969">
    <property type="protein sequence ID" value="KIO04791.1"/>
    <property type="molecule type" value="Genomic_DNA"/>
</dbReference>
<organism evidence="1 2">
    <name type="scientific">Pisolithus tinctorius Marx 270</name>
    <dbReference type="NCBI Taxonomy" id="870435"/>
    <lineage>
        <taxon>Eukaryota</taxon>
        <taxon>Fungi</taxon>
        <taxon>Dikarya</taxon>
        <taxon>Basidiomycota</taxon>
        <taxon>Agaricomycotina</taxon>
        <taxon>Agaricomycetes</taxon>
        <taxon>Agaricomycetidae</taxon>
        <taxon>Boletales</taxon>
        <taxon>Sclerodermatineae</taxon>
        <taxon>Pisolithaceae</taxon>
        <taxon>Pisolithus</taxon>
    </lineage>
</organism>
<accession>A0A0C3PA79</accession>
<sequence>MGKGSHAVPHRSFLQSKSLLKVVLGHARRRPLNNDSLLQTHKFTKETGLTF</sequence>
<dbReference type="AlphaFoldDB" id="A0A0C3PA79"/>
<keyword evidence="2" id="KW-1185">Reference proteome</keyword>
<dbReference type="HOGENOM" id="CLU_3107368_0_0_1"/>
<protein>
    <submittedName>
        <fullName evidence="1">Uncharacterized protein</fullName>
    </submittedName>
</protein>
<dbReference type="Proteomes" id="UP000054217">
    <property type="component" value="Unassembled WGS sequence"/>
</dbReference>
<evidence type="ECO:0000313" key="2">
    <source>
        <dbReference type="Proteomes" id="UP000054217"/>
    </source>
</evidence>
<evidence type="ECO:0000313" key="1">
    <source>
        <dbReference type="EMBL" id="KIO04791.1"/>
    </source>
</evidence>
<dbReference type="InParanoid" id="A0A0C3PA79"/>
<reference evidence="2" key="2">
    <citation type="submission" date="2015-01" db="EMBL/GenBank/DDBJ databases">
        <title>Evolutionary Origins and Diversification of the Mycorrhizal Mutualists.</title>
        <authorList>
            <consortium name="DOE Joint Genome Institute"/>
            <consortium name="Mycorrhizal Genomics Consortium"/>
            <person name="Kohler A."/>
            <person name="Kuo A."/>
            <person name="Nagy L.G."/>
            <person name="Floudas D."/>
            <person name="Copeland A."/>
            <person name="Barry K.W."/>
            <person name="Cichocki N."/>
            <person name="Veneault-Fourrey C."/>
            <person name="LaButti K."/>
            <person name="Lindquist E.A."/>
            <person name="Lipzen A."/>
            <person name="Lundell T."/>
            <person name="Morin E."/>
            <person name="Murat C."/>
            <person name="Riley R."/>
            <person name="Ohm R."/>
            <person name="Sun H."/>
            <person name="Tunlid A."/>
            <person name="Henrissat B."/>
            <person name="Grigoriev I.V."/>
            <person name="Hibbett D.S."/>
            <person name="Martin F."/>
        </authorList>
    </citation>
    <scope>NUCLEOTIDE SEQUENCE [LARGE SCALE GENOMIC DNA]</scope>
    <source>
        <strain evidence="2">Marx 270</strain>
    </source>
</reference>